<evidence type="ECO:0000256" key="2">
    <source>
        <dbReference type="SAM" id="SignalP"/>
    </source>
</evidence>
<dbReference type="AlphaFoldDB" id="A0A7W4IF10"/>
<dbReference type="Proteomes" id="UP000589085">
    <property type="component" value="Unassembled WGS sequence"/>
</dbReference>
<evidence type="ECO:0000256" key="1">
    <source>
        <dbReference type="SAM" id="MobiDB-lite"/>
    </source>
</evidence>
<protein>
    <recommendedName>
        <fullName evidence="5">SH3 domain-containing protein</fullName>
    </recommendedName>
</protein>
<feature type="region of interest" description="Disordered" evidence="1">
    <location>
        <begin position="41"/>
        <end position="67"/>
    </location>
</feature>
<dbReference type="RefSeq" id="WP_182998447.1">
    <property type="nucleotide sequence ID" value="NZ_JABEQJ010000022.1"/>
</dbReference>
<evidence type="ECO:0000313" key="4">
    <source>
        <dbReference type="Proteomes" id="UP000589085"/>
    </source>
</evidence>
<proteinExistence type="predicted"/>
<feature type="chain" id="PRO_5031004579" description="SH3 domain-containing protein" evidence="2">
    <location>
        <begin position="27"/>
        <end position="162"/>
    </location>
</feature>
<dbReference type="EMBL" id="JABEQJ010000022">
    <property type="protein sequence ID" value="MBB2161619.1"/>
    <property type="molecule type" value="Genomic_DNA"/>
</dbReference>
<evidence type="ECO:0008006" key="5">
    <source>
        <dbReference type="Google" id="ProtNLM"/>
    </source>
</evidence>
<sequence>MSLPIRRCAIPTLTMLAFAYAASAQAQTSPTAADLDRLSQQHEAEMPHRDWGTPPPQSSIPRLPPPRPLAAPAICMSTTNVSEDIHLRPDAHSPVIGTAAQQAAVTDVQRNGWRKVFYTATRAGWIPETDLIPFHPLVPTGSHHCVVTGARPNGVIVYDYPR</sequence>
<reference evidence="3 4" key="1">
    <citation type="submission" date="2020-04" db="EMBL/GenBank/DDBJ databases">
        <title>Description of novel Gluconacetobacter.</title>
        <authorList>
            <person name="Sombolestani A."/>
        </authorList>
    </citation>
    <scope>NUCLEOTIDE SEQUENCE [LARGE SCALE GENOMIC DNA]</scope>
    <source>
        <strain evidence="3 4">LMG 19747</strain>
    </source>
</reference>
<evidence type="ECO:0000313" key="3">
    <source>
        <dbReference type="EMBL" id="MBB2161619.1"/>
    </source>
</evidence>
<comment type="caution">
    <text evidence="3">The sequence shown here is derived from an EMBL/GenBank/DDBJ whole genome shotgun (WGS) entry which is preliminary data.</text>
</comment>
<feature type="signal peptide" evidence="2">
    <location>
        <begin position="1"/>
        <end position="26"/>
    </location>
</feature>
<organism evidence="3 4">
    <name type="scientific">Gluconacetobacter sacchari</name>
    <dbReference type="NCBI Taxonomy" id="92759"/>
    <lineage>
        <taxon>Bacteria</taxon>
        <taxon>Pseudomonadati</taxon>
        <taxon>Pseudomonadota</taxon>
        <taxon>Alphaproteobacteria</taxon>
        <taxon>Acetobacterales</taxon>
        <taxon>Acetobacteraceae</taxon>
        <taxon>Gluconacetobacter</taxon>
    </lineage>
</organism>
<accession>A0A7W4IF10</accession>
<feature type="compositionally biased region" description="Basic and acidic residues" evidence="1">
    <location>
        <begin position="41"/>
        <end position="51"/>
    </location>
</feature>
<feature type="compositionally biased region" description="Pro residues" evidence="1">
    <location>
        <begin position="53"/>
        <end position="67"/>
    </location>
</feature>
<keyword evidence="2" id="KW-0732">Signal</keyword>
<name>A0A7W4IF10_9PROT</name>
<gene>
    <name evidence="3" type="ORF">HLH48_15810</name>
</gene>